<dbReference type="InterPro" id="IPR052430">
    <property type="entry name" value="IVT-Associated"/>
</dbReference>
<evidence type="ECO:0000313" key="7">
    <source>
        <dbReference type="EMBL" id="MDR6237826.1"/>
    </source>
</evidence>
<keyword evidence="2 5" id="KW-0812">Transmembrane</keyword>
<evidence type="ECO:0000256" key="5">
    <source>
        <dbReference type="SAM" id="Phobius"/>
    </source>
</evidence>
<evidence type="ECO:0000259" key="6">
    <source>
        <dbReference type="Pfam" id="PF13515"/>
    </source>
</evidence>
<reference evidence="7" key="1">
    <citation type="submission" date="2023-07" db="EMBL/GenBank/DDBJ databases">
        <title>Genomic Encyclopedia of Type Strains, Phase IV (KMG-IV): sequencing the most valuable type-strain genomes for metagenomic binning, comparative biology and taxonomic classification.</title>
        <authorList>
            <person name="Goeker M."/>
        </authorList>
    </citation>
    <scope>NUCLEOTIDE SEQUENCE</scope>
    <source>
        <strain evidence="7">DSM 26174</strain>
    </source>
</reference>
<evidence type="ECO:0000256" key="4">
    <source>
        <dbReference type="ARBA" id="ARBA00023136"/>
    </source>
</evidence>
<feature type="domain" description="Integral membrane bound transporter" evidence="6">
    <location>
        <begin position="31"/>
        <end position="156"/>
    </location>
</feature>
<dbReference type="PANTHER" id="PTHR47804">
    <property type="entry name" value="60S RIBOSOMAL PROTEIN L19"/>
    <property type="match status" value="1"/>
</dbReference>
<dbReference type="InterPro" id="IPR049453">
    <property type="entry name" value="Memb_transporter_dom"/>
</dbReference>
<evidence type="ECO:0000313" key="8">
    <source>
        <dbReference type="Proteomes" id="UP001185092"/>
    </source>
</evidence>
<gene>
    <name evidence="7" type="ORF">HNQ88_000802</name>
</gene>
<sequence length="369" mass="42089">MFYRSKSLEKWVYNHVERVHLIKLLVLVVSAFLAARLLEIPHGSWISGTCLVLSRPVPQFGGILHRAVQRIMGTFMGAALSLLTMFVTSENVWVHTIALGVAFPLFALWVFPKDKYAYQVAILTMLIVMSIGTDLSQDAAMWRAINIGIGGMLSLSIIFVFPIQAKVELRYLLADCLAKINQLYLKTSSSKASERSELEGMNTDIITSIRKQRKIFPYLVKESRFFKKNEQRLDDIAISLRKMSGILELLGSSLFTSERGNQVISQLYSIKEKEVLLSERLDEISQLLERNEVKPLPDLRLRLRSSKQELYQLNHQGADENAPLSPFSYIWLHHKFGEEIFKLEGMILELFEAKAKNSKGLTETKQHNN</sequence>
<accession>A0AAE3XL82</accession>
<feature type="transmembrane region" description="Helical" evidence="5">
    <location>
        <begin position="144"/>
        <end position="163"/>
    </location>
</feature>
<feature type="transmembrane region" description="Helical" evidence="5">
    <location>
        <begin position="93"/>
        <end position="111"/>
    </location>
</feature>
<dbReference type="RefSeq" id="WP_309937296.1">
    <property type="nucleotide sequence ID" value="NZ_AP025305.1"/>
</dbReference>
<dbReference type="Proteomes" id="UP001185092">
    <property type="component" value="Unassembled WGS sequence"/>
</dbReference>
<dbReference type="AlphaFoldDB" id="A0AAE3XL82"/>
<dbReference type="PANTHER" id="PTHR47804:SF3">
    <property type="entry name" value="PROTEIN BRE4"/>
    <property type="match status" value="1"/>
</dbReference>
<name>A0AAE3XL82_9BACT</name>
<keyword evidence="3 5" id="KW-1133">Transmembrane helix</keyword>
<dbReference type="GO" id="GO:0016020">
    <property type="term" value="C:membrane"/>
    <property type="evidence" value="ECO:0007669"/>
    <property type="project" value="UniProtKB-SubCell"/>
</dbReference>
<feature type="transmembrane region" description="Helical" evidence="5">
    <location>
        <begin position="116"/>
        <end position="132"/>
    </location>
</feature>
<comment type="caution">
    <text evidence="7">The sequence shown here is derived from an EMBL/GenBank/DDBJ whole genome shotgun (WGS) entry which is preliminary data.</text>
</comment>
<evidence type="ECO:0000256" key="3">
    <source>
        <dbReference type="ARBA" id="ARBA00022989"/>
    </source>
</evidence>
<keyword evidence="8" id="KW-1185">Reference proteome</keyword>
<protein>
    <submittedName>
        <fullName evidence="7">Uncharacterized membrane protein YgaE (UPF0421/DUF939 family)</fullName>
    </submittedName>
</protein>
<dbReference type="EMBL" id="JAVDQD010000001">
    <property type="protein sequence ID" value="MDR6237826.1"/>
    <property type="molecule type" value="Genomic_DNA"/>
</dbReference>
<organism evidence="7 8">
    <name type="scientific">Aureibacter tunicatorum</name>
    <dbReference type="NCBI Taxonomy" id="866807"/>
    <lineage>
        <taxon>Bacteria</taxon>
        <taxon>Pseudomonadati</taxon>
        <taxon>Bacteroidota</taxon>
        <taxon>Cytophagia</taxon>
        <taxon>Cytophagales</taxon>
        <taxon>Persicobacteraceae</taxon>
        <taxon>Aureibacter</taxon>
    </lineage>
</organism>
<comment type="subcellular location">
    <subcellularLocation>
        <location evidence="1">Membrane</location>
        <topology evidence="1">Multi-pass membrane protein</topology>
    </subcellularLocation>
</comment>
<evidence type="ECO:0000256" key="1">
    <source>
        <dbReference type="ARBA" id="ARBA00004141"/>
    </source>
</evidence>
<feature type="transmembrane region" description="Helical" evidence="5">
    <location>
        <begin position="21"/>
        <end position="38"/>
    </location>
</feature>
<dbReference type="Pfam" id="PF13515">
    <property type="entry name" value="FUSC_2"/>
    <property type="match status" value="1"/>
</dbReference>
<evidence type="ECO:0000256" key="2">
    <source>
        <dbReference type="ARBA" id="ARBA00022692"/>
    </source>
</evidence>
<proteinExistence type="predicted"/>
<keyword evidence="4 5" id="KW-0472">Membrane</keyword>